<feature type="compositionally biased region" description="Low complexity" evidence="1">
    <location>
        <begin position="89"/>
        <end position="110"/>
    </location>
</feature>
<feature type="region of interest" description="Disordered" evidence="1">
    <location>
        <begin position="86"/>
        <end position="136"/>
    </location>
</feature>
<keyword evidence="2" id="KW-0732">Signal</keyword>
<organism evidence="3 4">
    <name type="scientific">Pseudozyma flocculosa</name>
    <dbReference type="NCBI Taxonomy" id="84751"/>
    <lineage>
        <taxon>Eukaryota</taxon>
        <taxon>Fungi</taxon>
        <taxon>Dikarya</taxon>
        <taxon>Basidiomycota</taxon>
        <taxon>Ustilaginomycotina</taxon>
        <taxon>Ustilaginomycetes</taxon>
        <taxon>Ustilaginales</taxon>
        <taxon>Ustilaginaceae</taxon>
        <taxon>Pseudozyma</taxon>
    </lineage>
</organism>
<keyword evidence="4" id="KW-1185">Reference proteome</keyword>
<dbReference type="EMBL" id="OOIP01000001">
    <property type="protein sequence ID" value="SPO35268.1"/>
    <property type="molecule type" value="Genomic_DNA"/>
</dbReference>
<dbReference type="Proteomes" id="UP000323386">
    <property type="component" value="Unassembled WGS sequence"/>
</dbReference>
<feature type="compositionally biased region" description="Polar residues" evidence="1">
    <location>
        <begin position="197"/>
        <end position="217"/>
    </location>
</feature>
<reference evidence="3 4" key="1">
    <citation type="submission" date="2018-03" db="EMBL/GenBank/DDBJ databases">
        <authorList>
            <person name="Guldener U."/>
        </authorList>
    </citation>
    <scope>NUCLEOTIDE SEQUENCE [LARGE SCALE GENOMIC DNA]</scope>
    <source>
        <strain evidence="3 4">DAOM196992</strain>
    </source>
</reference>
<gene>
    <name evidence="3" type="ORF">PSFLO_00739</name>
</gene>
<evidence type="ECO:0000313" key="3">
    <source>
        <dbReference type="EMBL" id="SPO35268.1"/>
    </source>
</evidence>
<evidence type="ECO:0000313" key="4">
    <source>
        <dbReference type="Proteomes" id="UP000323386"/>
    </source>
</evidence>
<feature type="region of interest" description="Disordered" evidence="1">
    <location>
        <begin position="197"/>
        <end position="232"/>
    </location>
</feature>
<evidence type="ECO:0000256" key="2">
    <source>
        <dbReference type="SAM" id="SignalP"/>
    </source>
</evidence>
<sequence>MVRPTRTRTRMYALLVALLVGLDAVQGLAVPRLDGGRRAAKASMSRSGGQVDPSPTLPIAHGSYNLQGHGIHGPPASAYTVLFRPGGRTTSLAPSTSSSSSPSPSSRTTSPPEPTQTATANAEAARLQRESGRETFAKSVPAVPKVFRDAAGAEVAVDEVVQRVMHGRGIAGRRARQLVVSSLNQAGRNGTAALQSLGLSSSTRPAEGDTSTASSSHRLAAGGAPTSPRAQAAAPNLARLRLTSSSASYALVSIRRDLHLLRAWAGDLSQLSTPELLDETVAAIASASARYYPDIPTLAAARLIMADILAESDFRHDLVSGARLDSGSAWGLMQVSPFGSGQELKLFREHAVVDTNSYSWSPPPQNGGEETQGMGALLDWATGKVLDPSALKTKDLLRPWVNIHIASWIQSNLARTASQDPYSWTAISRASRHYLSLPANATTSARQRAWDEYASLLAQSPRGIKTTFKTGLGSWVAGPAASGSTGYAAKGDDISKQYFDRIATGLSVLYGSKIRTEWMDTLRLTPGLVDFR</sequence>
<dbReference type="OrthoDB" id="3356264at2759"/>
<accession>A0A5C3ESN4</accession>
<evidence type="ECO:0008006" key="5">
    <source>
        <dbReference type="Google" id="ProtNLM"/>
    </source>
</evidence>
<feature type="chain" id="PRO_5023089527" description="Transglycosylase SLT domain-containing protein" evidence="2">
    <location>
        <begin position="28"/>
        <end position="532"/>
    </location>
</feature>
<dbReference type="InterPro" id="IPR023346">
    <property type="entry name" value="Lysozyme-like_dom_sf"/>
</dbReference>
<dbReference type="Gene3D" id="1.10.530.10">
    <property type="match status" value="1"/>
</dbReference>
<proteinExistence type="predicted"/>
<feature type="region of interest" description="Disordered" evidence="1">
    <location>
        <begin position="35"/>
        <end position="57"/>
    </location>
</feature>
<name>A0A5C3ESN4_9BASI</name>
<evidence type="ECO:0000256" key="1">
    <source>
        <dbReference type="SAM" id="MobiDB-lite"/>
    </source>
</evidence>
<dbReference type="AlphaFoldDB" id="A0A5C3ESN4"/>
<protein>
    <recommendedName>
        <fullName evidence="5">Transglycosylase SLT domain-containing protein</fullName>
    </recommendedName>
</protein>
<feature type="signal peptide" evidence="2">
    <location>
        <begin position="1"/>
        <end position="27"/>
    </location>
</feature>
<feature type="compositionally biased region" description="Basic and acidic residues" evidence="1">
    <location>
        <begin position="126"/>
        <end position="136"/>
    </location>
</feature>
<dbReference type="SUPFAM" id="SSF53955">
    <property type="entry name" value="Lysozyme-like"/>
    <property type="match status" value="1"/>
</dbReference>